<organism evidence="2 3">
    <name type="scientific">Chitinophaga ginsengisegetis</name>
    <dbReference type="NCBI Taxonomy" id="393003"/>
    <lineage>
        <taxon>Bacteria</taxon>
        <taxon>Pseudomonadati</taxon>
        <taxon>Bacteroidota</taxon>
        <taxon>Chitinophagia</taxon>
        <taxon>Chitinophagales</taxon>
        <taxon>Chitinophagaceae</taxon>
        <taxon>Chitinophaga</taxon>
    </lineage>
</organism>
<sequence>MSVKVFNRIKAVLAEKGKANKWLAEAIDVNVNTVSKWCTNKIQPSVETLFEIAEALDVEARELLVLRKAK</sequence>
<dbReference type="STRING" id="393003.SAMN05660461_4412"/>
<reference evidence="2 3" key="1">
    <citation type="submission" date="2017-02" db="EMBL/GenBank/DDBJ databases">
        <authorList>
            <person name="Peterson S.W."/>
        </authorList>
    </citation>
    <scope>NUCLEOTIDE SEQUENCE [LARGE SCALE GENOMIC DNA]</scope>
    <source>
        <strain evidence="2 3">DSM 18108</strain>
    </source>
</reference>
<evidence type="ECO:0000259" key="1">
    <source>
        <dbReference type="PROSITE" id="PS50943"/>
    </source>
</evidence>
<evidence type="ECO:0000313" key="2">
    <source>
        <dbReference type="EMBL" id="SKD08540.1"/>
    </source>
</evidence>
<keyword evidence="3" id="KW-1185">Reference proteome</keyword>
<dbReference type="PROSITE" id="PS50943">
    <property type="entry name" value="HTH_CROC1"/>
    <property type="match status" value="1"/>
</dbReference>
<dbReference type="SUPFAM" id="SSF47413">
    <property type="entry name" value="lambda repressor-like DNA-binding domains"/>
    <property type="match status" value="1"/>
</dbReference>
<gene>
    <name evidence="2" type="ORF">SAMN05660461_4412</name>
</gene>
<dbReference type="InterPro" id="IPR001387">
    <property type="entry name" value="Cro/C1-type_HTH"/>
</dbReference>
<dbReference type="EMBL" id="FUZZ01000003">
    <property type="protein sequence ID" value="SKD08540.1"/>
    <property type="molecule type" value="Genomic_DNA"/>
</dbReference>
<dbReference type="Gene3D" id="1.10.260.40">
    <property type="entry name" value="lambda repressor-like DNA-binding domains"/>
    <property type="match status" value="1"/>
</dbReference>
<evidence type="ECO:0000313" key="3">
    <source>
        <dbReference type="Proteomes" id="UP000190166"/>
    </source>
</evidence>
<dbReference type="Proteomes" id="UP000190166">
    <property type="component" value="Unassembled WGS sequence"/>
</dbReference>
<dbReference type="RefSeq" id="WP_079471666.1">
    <property type="nucleotide sequence ID" value="NZ_FUZZ01000003.1"/>
</dbReference>
<dbReference type="AlphaFoldDB" id="A0A1T5P6Y3"/>
<proteinExistence type="predicted"/>
<feature type="domain" description="HTH cro/C1-type" evidence="1">
    <location>
        <begin position="23"/>
        <end position="63"/>
    </location>
</feature>
<keyword evidence="2" id="KW-0238">DNA-binding</keyword>
<dbReference type="GO" id="GO:0003677">
    <property type="term" value="F:DNA binding"/>
    <property type="evidence" value="ECO:0007669"/>
    <property type="project" value="UniProtKB-KW"/>
</dbReference>
<dbReference type="CDD" id="cd00093">
    <property type="entry name" value="HTH_XRE"/>
    <property type="match status" value="1"/>
</dbReference>
<name>A0A1T5P6Y3_9BACT</name>
<dbReference type="Pfam" id="PF01381">
    <property type="entry name" value="HTH_3"/>
    <property type="match status" value="1"/>
</dbReference>
<protein>
    <submittedName>
        <fullName evidence="2">DNA-binding transcriptional regulator, XRE-family HTH domain</fullName>
    </submittedName>
</protein>
<dbReference type="InterPro" id="IPR010982">
    <property type="entry name" value="Lambda_DNA-bd_dom_sf"/>
</dbReference>
<accession>A0A1T5P6Y3</accession>
<dbReference type="SMART" id="SM00530">
    <property type="entry name" value="HTH_XRE"/>
    <property type="match status" value="1"/>
</dbReference>